<evidence type="ECO:0000313" key="12">
    <source>
        <dbReference type="Proteomes" id="UP000633205"/>
    </source>
</evidence>
<dbReference type="InterPro" id="IPR049734">
    <property type="entry name" value="NudC-like_C"/>
</dbReference>
<organism evidence="11 12">
    <name type="scientific">Microbacterium faecale</name>
    <dbReference type="NCBI Taxonomy" id="1804630"/>
    <lineage>
        <taxon>Bacteria</taxon>
        <taxon>Bacillati</taxon>
        <taxon>Actinomycetota</taxon>
        <taxon>Actinomycetes</taxon>
        <taxon>Micrococcales</taxon>
        <taxon>Microbacteriaceae</taxon>
        <taxon>Microbacterium</taxon>
    </lineage>
</organism>
<dbReference type="InterPro" id="IPR050241">
    <property type="entry name" value="NAD-cap_RNA_hydrolase_NudC"/>
</dbReference>
<evidence type="ECO:0000256" key="3">
    <source>
        <dbReference type="ARBA" id="ARBA00009595"/>
    </source>
</evidence>
<dbReference type="NCBIfam" id="NF001299">
    <property type="entry name" value="PRK00241.1"/>
    <property type="match status" value="1"/>
</dbReference>
<feature type="domain" description="Nudix hydrolase" evidence="10">
    <location>
        <begin position="154"/>
        <end position="280"/>
    </location>
</feature>
<evidence type="ECO:0000256" key="8">
    <source>
        <dbReference type="ARBA" id="ARBA00023027"/>
    </source>
</evidence>
<evidence type="ECO:0000256" key="2">
    <source>
        <dbReference type="ARBA" id="ARBA00001947"/>
    </source>
</evidence>
<dbReference type="InterPro" id="IPR015797">
    <property type="entry name" value="NUDIX_hydrolase-like_dom_sf"/>
</dbReference>
<dbReference type="Pfam" id="PF00293">
    <property type="entry name" value="NUDIX"/>
    <property type="match status" value="1"/>
</dbReference>
<comment type="cofactor">
    <cofactor evidence="1">
        <name>Mg(2+)</name>
        <dbReference type="ChEBI" id="CHEBI:18420"/>
    </cofactor>
</comment>
<dbReference type="PROSITE" id="PS00893">
    <property type="entry name" value="NUDIX_BOX"/>
    <property type="match status" value="1"/>
</dbReference>
<evidence type="ECO:0000256" key="4">
    <source>
        <dbReference type="ARBA" id="ARBA00012381"/>
    </source>
</evidence>
<comment type="cofactor">
    <cofactor evidence="2">
        <name>Zn(2+)</name>
        <dbReference type="ChEBI" id="CHEBI:29105"/>
    </cofactor>
</comment>
<keyword evidence="12" id="KW-1185">Reference proteome</keyword>
<dbReference type="PANTHER" id="PTHR42904">
    <property type="entry name" value="NUDIX HYDROLASE, NUDC SUBFAMILY"/>
    <property type="match status" value="1"/>
</dbReference>
<dbReference type="Pfam" id="PF09297">
    <property type="entry name" value="Zn_ribbon_NUD"/>
    <property type="match status" value="1"/>
</dbReference>
<evidence type="ECO:0000256" key="1">
    <source>
        <dbReference type="ARBA" id="ARBA00001946"/>
    </source>
</evidence>
<dbReference type="Gene3D" id="3.90.79.20">
    <property type="match status" value="1"/>
</dbReference>
<dbReference type="Pfam" id="PF09296">
    <property type="entry name" value="NUDIX-like"/>
    <property type="match status" value="1"/>
</dbReference>
<reference evidence="11" key="2">
    <citation type="submission" date="2020-09" db="EMBL/GenBank/DDBJ databases">
        <authorList>
            <person name="Sun Q."/>
            <person name="Zhou Y."/>
        </authorList>
    </citation>
    <scope>NUCLEOTIDE SEQUENCE</scope>
    <source>
        <strain evidence="11">CGMCC 1.15152</strain>
    </source>
</reference>
<keyword evidence="7" id="KW-0460">Magnesium</keyword>
<evidence type="ECO:0000256" key="5">
    <source>
        <dbReference type="ARBA" id="ARBA00022723"/>
    </source>
</evidence>
<dbReference type="InterPro" id="IPR015376">
    <property type="entry name" value="Znr_NADH_PPase"/>
</dbReference>
<evidence type="ECO:0000256" key="7">
    <source>
        <dbReference type="ARBA" id="ARBA00022842"/>
    </source>
</evidence>
<dbReference type="CDD" id="cd03429">
    <property type="entry name" value="NUDIX_NADH_pyrophosphatase_Nudt13"/>
    <property type="match status" value="1"/>
</dbReference>
<comment type="catalytic activity">
    <reaction evidence="9">
        <text>a 5'-end NAD(+)-phospho-ribonucleoside in mRNA + H2O = a 5'-end phospho-adenosine-phospho-ribonucleoside in mRNA + beta-nicotinamide D-ribonucleotide + 2 H(+)</text>
        <dbReference type="Rhea" id="RHEA:60876"/>
        <dbReference type="Rhea" id="RHEA-COMP:15698"/>
        <dbReference type="Rhea" id="RHEA-COMP:15719"/>
        <dbReference type="ChEBI" id="CHEBI:14649"/>
        <dbReference type="ChEBI" id="CHEBI:15377"/>
        <dbReference type="ChEBI" id="CHEBI:15378"/>
        <dbReference type="ChEBI" id="CHEBI:144029"/>
        <dbReference type="ChEBI" id="CHEBI:144051"/>
    </reaction>
    <physiologicalReaction direction="left-to-right" evidence="9">
        <dbReference type="Rhea" id="RHEA:60877"/>
    </physiologicalReaction>
</comment>
<comment type="caution">
    <text evidence="11">The sequence shown here is derived from an EMBL/GenBank/DDBJ whole genome shotgun (WGS) entry which is preliminary data.</text>
</comment>
<gene>
    <name evidence="11" type="ORF">GCM10010915_16430</name>
</gene>
<dbReference type="GO" id="GO:0035529">
    <property type="term" value="F:NADH pyrophosphatase activity"/>
    <property type="evidence" value="ECO:0007669"/>
    <property type="project" value="TreeGrafter"/>
</dbReference>
<dbReference type="EMBL" id="BMHO01000001">
    <property type="protein sequence ID" value="GGD36517.1"/>
    <property type="molecule type" value="Genomic_DNA"/>
</dbReference>
<dbReference type="SUPFAM" id="SSF55811">
    <property type="entry name" value="Nudix"/>
    <property type="match status" value="1"/>
</dbReference>
<dbReference type="PANTHER" id="PTHR42904:SF6">
    <property type="entry name" value="NAD-CAPPED RNA HYDROLASE NUDT12"/>
    <property type="match status" value="1"/>
</dbReference>
<keyword evidence="5" id="KW-0479">Metal-binding</keyword>
<reference evidence="11" key="1">
    <citation type="journal article" date="2014" name="Int. J. Syst. Evol. Microbiol.">
        <title>Complete genome sequence of Corynebacterium casei LMG S-19264T (=DSM 44701T), isolated from a smear-ripened cheese.</title>
        <authorList>
            <consortium name="US DOE Joint Genome Institute (JGI-PGF)"/>
            <person name="Walter F."/>
            <person name="Albersmeier A."/>
            <person name="Kalinowski J."/>
            <person name="Ruckert C."/>
        </authorList>
    </citation>
    <scope>NUCLEOTIDE SEQUENCE</scope>
    <source>
        <strain evidence="11">CGMCC 1.15152</strain>
    </source>
</reference>
<dbReference type="GO" id="GO:0046872">
    <property type="term" value="F:metal ion binding"/>
    <property type="evidence" value="ECO:0007669"/>
    <property type="project" value="UniProtKB-KW"/>
</dbReference>
<dbReference type="GO" id="GO:0006742">
    <property type="term" value="P:NADP+ catabolic process"/>
    <property type="evidence" value="ECO:0007669"/>
    <property type="project" value="TreeGrafter"/>
</dbReference>
<dbReference type="PROSITE" id="PS51462">
    <property type="entry name" value="NUDIX"/>
    <property type="match status" value="1"/>
</dbReference>
<name>A0A916Y9T7_9MICO</name>
<keyword evidence="8" id="KW-0520">NAD</keyword>
<dbReference type="Proteomes" id="UP000633205">
    <property type="component" value="Unassembled WGS sequence"/>
</dbReference>
<protein>
    <recommendedName>
        <fullName evidence="4">NAD(+) diphosphatase</fullName>
        <ecNumber evidence="4">3.6.1.22</ecNumber>
    </recommendedName>
</protein>
<proteinExistence type="inferred from homology"/>
<evidence type="ECO:0000256" key="9">
    <source>
        <dbReference type="ARBA" id="ARBA00023679"/>
    </source>
</evidence>
<dbReference type="EC" id="3.6.1.22" evidence="4"/>
<sequence>MTSSDTAGTFDPSAAERLTPDLVDTLRRDRDTRVLLVDGDRMPVGDAAAPALRFVDPASIPAGAEVAFLGRDQDGSAVLLAAADRDAPQLDGARSLREFGAALPDAEAEMAVAAVALGRWLRDARHCPACGEATLLATSGWSRHCDGCRREHFPRTDPAVIVAPRSADGTRLLLGANAAWRGEMYSCFAGFVEAGESAERTVHRELQEETGVRLTDVQYVESQAWPYPRSLMLGFHARVIDDAEVRPDGEEIISSRWFTREEIGRGLRGELDVRLPGGLSVAHRLIRVWYDAADETP</sequence>
<comment type="similarity">
    <text evidence="3">Belongs to the Nudix hydrolase family. NudC subfamily.</text>
</comment>
<dbReference type="InterPro" id="IPR000086">
    <property type="entry name" value="NUDIX_hydrolase_dom"/>
</dbReference>
<evidence type="ECO:0000259" key="10">
    <source>
        <dbReference type="PROSITE" id="PS51462"/>
    </source>
</evidence>
<dbReference type="GO" id="GO:0019677">
    <property type="term" value="P:NAD+ catabolic process"/>
    <property type="evidence" value="ECO:0007669"/>
    <property type="project" value="TreeGrafter"/>
</dbReference>
<dbReference type="InterPro" id="IPR020084">
    <property type="entry name" value="NUDIX_hydrolase_CS"/>
</dbReference>
<dbReference type="Gene3D" id="3.90.79.10">
    <property type="entry name" value="Nucleoside Triphosphate Pyrophosphohydrolase"/>
    <property type="match status" value="1"/>
</dbReference>
<dbReference type="AlphaFoldDB" id="A0A916Y9T7"/>
<evidence type="ECO:0000313" key="11">
    <source>
        <dbReference type="EMBL" id="GGD36517.1"/>
    </source>
</evidence>
<dbReference type="RefSeq" id="WP_188711786.1">
    <property type="nucleotide sequence ID" value="NZ_BMHO01000001.1"/>
</dbReference>
<dbReference type="InterPro" id="IPR015375">
    <property type="entry name" value="NADH_PPase-like_N"/>
</dbReference>
<dbReference type="GO" id="GO:0005829">
    <property type="term" value="C:cytosol"/>
    <property type="evidence" value="ECO:0007669"/>
    <property type="project" value="TreeGrafter"/>
</dbReference>
<evidence type="ECO:0000256" key="6">
    <source>
        <dbReference type="ARBA" id="ARBA00022801"/>
    </source>
</evidence>
<accession>A0A916Y9T7</accession>
<keyword evidence="6" id="KW-0378">Hydrolase</keyword>